<dbReference type="InterPro" id="IPR007476">
    <property type="entry name" value="RdgC"/>
</dbReference>
<evidence type="ECO:0000256" key="1">
    <source>
        <dbReference type="ARBA" id="ARBA00004453"/>
    </source>
</evidence>
<keyword evidence="4 6" id="KW-0963">Cytoplasm</keyword>
<evidence type="ECO:0000256" key="3">
    <source>
        <dbReference type="ARBA" id="ARBA00022296"/>
    </source>
</evidence>
<accession>A0ABU5GPN2</accession>
<evidence type="ECO:0000313" key="8">
    <source>
        <dbReference type="Proteomes" id="UP001294570"/>
    </source>
</evidence>
<dbReference type="NCBIfam" id="NF001464">
    <property type="entry name" value="PRK00321.1-5"/>
    <property type="match status" value="1"/>
</dbReference>
<protein>
    <recommendedName>
        <fullName evidence="3 6">Recombination-associated protein RdgC</fullName>
    </recommendedName>
</protein>
<reference evidence="7 8" key="1">
    <citation type="submission" date="2023-12" db="EMBL/GenBank/DDBJ databases">
        <title>Denitrificimonas halotolerans sp. nov.,a novel species isolated from landfill leachate.</title>
        <authorList>
            <person name="Wang S."/>
        </authorList>
    </citation>
    <scope>NUCLEOTIDE SEQUENCE [LARGE SCALE GENOMIC DNA]</scope>
    <source>
        <strain evidence="7 8">JX-1</strain>
    </source>
</reference>
<comment type="similarity">
    <text evidence="2 6">Belongs to the RdgC family.</text>
</comment>
<keyword evidence="5 6" id="KW-0233">DNA recombination</keyword>
<dbReference type="Pfam" id="PF04381">
    <property type="entry name" value="RdgC"/>
    <property type="match status" value="1"/>
</dbReference>
<comment type="function">
    <text evidence="6">May be involved in recombination.</text>
</comment>
<evidence type="ECO:0000256" key="5">
    <source>
        <dbReference type="ARBA" id="ARBA00023172"/>
    </source>
</evidence>
<evidence type="ECO:0000313" key="7">
    <source>
        <dbReference type="EMBL" id="MDY7218517.1"/>
    </source>
</evidence>
<dbReference type="Proteomes" id="UP001294570">
    <property type="component" value="Unassembled WGS sequence"/>
</dbReference>
<evidence type="ECO:0000256" key="6">
    <source>
        <dbReference type="HAMAP-Rule" id="MF_00194"/>
    </source>
</evidence>
<organism evidence="7 8">
    <name type="scientific">Denitrificimonas halotolerans</name>
    <dbReference type="NCBI Taxonomy" id="3098930"/>
    <lineage>
        <taxon>Bacteria</taxon>
        <taxon>Pseudomonadati</taxon>
        <taxon>Pseudomonadota</taxon>
        <taxon>Gammaproteobacteria</taxon>
        <taxon>Pseudomonadales</taxon>
        <taxon>Pseudomonadaceae</taxon>
        <taxon>Denitrificimonas</taxon>
    </lineage>
</organism>
<dbReference type="RefSeq" id="WP_321552610.1">
    <property type="nucleotide sequence ID" value="NZ_JAXIVU010000002.1"/>
</dbReference>
<dbReference type="EMBL" id="JAXIVU010000002">
    <property type="protein sequence ID" value="MDY7218517.1"/>
    <property type="molecule type" value="Genomic_DNA"/>
</dbReference>
<comment type="caution">
    <text evidence="7">The sequence shown here is derived from an EMBL/GenBank/DDBJ whole genome shotgun (WGS) entry which is preliminary data.</text>
</comment>
<dbReference type="PANTHER" id="PTHR38103:SF1">
    <property type="entry name" value="RECOMBINATION-ASSOCIATED PROTEIN RDGC"/>
    <property type="match status" value="1"/>
</dbReference>
<evidence type="ECO:0000256" key="2">
    <source>
        <dbReference type="ARBA" id="ARBA00008657"/>
    </source>
</evidence>
<gene>
    <name evidence="6" type="primary">rdgC</name>
    <name evidence="7" type="ORF">TOI97_02825</name>
</gene>
<proteinExistence type="inferred from homology"/>
<name>A0ABU5GPN2_9GAMM</name>
<comment type="subcellular location">
    <subcellularLocation>
        <location evidence="1 6">Cytoplasm</location>
        <location evidence="1 6">Nucleoid</location>
    </subcellularLocation>
</comment>
<dbReference type="HAMAP" id="MF_00194">
    <property type="entry name" value="RdgC"/>
    <property type="match status" value="1"/>
</dbReference>
<dbReference type="PANTHER" id="PTHR38103">
    <property type="entry name" value="RECOMBINATION-ASSOCIATED PROTEIN RDGC"/>
    <property type="match status" value="1"/>
</dbReference>
<keyword evidence="8" id="KW-1185">Reference proteome</keyword>
<evidence type="ECO:0000256" key="4">
    <source>
        <dbReference type="ARBA" id="ARBA00022490"/>
    </source>
</evidence>
<sequence>MFFTNLLIYRLSADSTLLPDDLEAALAQKPAIPCGSQVTSTYGFVPALGKPQDPFVHVVQGFMLIAGREEERILPGSVVRDALREKVVEIETAESRKVYKKEKDQLKDEIVQALLPRAFIRRTVTFAAIDSSTGLIFVNASSTKRAEELLSAVREVLGSLPVRPINVKQSPEISFTSWLKYHEVGGGLFLLDECELRDTAEDGGIIKIKREDLSSEEVQNHLAVGKVASLLSLAWEDKLSFVLDNKLTIKRLRFEELLQTQAEQDGGDDAAGQFDASFVLMMLTFREFIPQLLETLGGEEQANSV</sequence>